<gene>
    <name evidence="4" type="ORF">COV87_03395</name>
</gene>
<dbReference type="PANTHER" id="PTHR43420">
    <property type="entry name" value="ACETYLTRANSFERASE"/>
    <property type="match status" value="1"/>
</dbReference>
<proteinExistence type="predicted"/>
<dbReference type="Proteomes" id="UP000229497">
    <property type="component" value="Unassembled WGS sequence"/>
</dbReference>
<evidence type="ECO:0000256" key="2">
    <source>
        <dbReference type="ARBA" id="ARBA00023315"/>
    </source>
</evidence>
<dbReference type="Gene3D" id="3.40.630.30">
    <property type="match status" value="1"/>
</dbReference>
<keyword evidence="1" id="KW-0808">Transferase</keyword>
<dbReference type="PANTHER" id="PTHR43420:SF12">
    <property type="entry name" value="N-ACETYLTRANSFERASE DOMAIN-CONTAINING PROTEIN"/>
    <property type="match status" value="1"/>
</dbReference>
<dbReference type="InterPro" id="IPR016181">
    <property type="entry name" value="Acyl_CoA_acyltransferase"/>
</dbReference>
<dbReference type="GO" id="GO:0016747">
    <property type="term" value="F:acyltransferase activity, transferring groups other than amino-acyl groups"/>
    <property type="evidence" value="ECO:0007669"/>
    <property type="project" value="InterPro"/>
</dbReference>
<comment type="caution">
    <text evidence="4">The sequence shown here is derived from an EMBL/GenBank/DDBJ whole genome shotgun (WGS) entry which is preliminary data.</text>
</comment>
<protein>
    <recommendedName>
        <fullName evidence="3">N-acetyltransferase domain-containing protein</fullName>
    </recommendedName>
</protein>
<sequence>MIIKKANLKEVGKDLFSIDNAAFNRDYDLKARSVEEEVNYLQSSVIYVAYESTKAIGFVAYEDKQDIEIMSLAVIPEYQKNGIGKLLLNQVLSVLKNRKIHLVTHPRNTPAIVLYLKLGFIIYGLKENYYGDGQPRLLLKNYKD</sequence>
<keyword evidence="2" id="KW-0012">Acyltransferase</keyword>
<evidence type="ECO:0000313" key="4">
    <source>
        <dbReference type="EMBL" id="PIQ71447.1"/>
    </source>
</evidence>
<evidence type="ECO:0000259" key="3">
    <source>
        <dbReference type="PROSITE" id="PS51186"/>
    </source>
</evidence>
<name>A0A2H0KJM0_9BACT</name>
<reference evidence="4 5" key="1">
    <citation type="submission" date="2017-09" db="EMBL/GenBank/DDBJ databases">
        <title>Depth-based differentiation of microbial function through sediment-hosted aquifers and enrichment of novel symbionts in the deep terrestrial subsurface.</title>
        <authorList>
            <person name="Probst A.J."/>
            <person name="Ladd B."/>
            <person name="Jarett J.K."/>
            <person name="Geller-Mcgrath D.E."/>
            <person name="Sieber C.M."/>
            <person name="Emerson J.B."/>
            <person name="Anantharaman K."/>
            <person name="Thomas B.C."/>
            <person name="Malmstrom R."/>
            <person name="Stieglmeier M."/>
            <person name="Klingl A."/>
            <person name="Woyke T."/>
            <person name="Ryan C.M."/>
            <person name="Banfield J.F."/>
        </authorList>
    </citation>
    <scope>NUCLEOTIDE SEQUENCE [LARGE SCALE GENOMIC DNA]</scope>
    <source>
        <strain evidence="4">CG11_big_fil_rev_8_21_14_0_20_37_16</strain>
    </source>
</reference>
<organism evidence="4 5">
    <name type="scientific">Candidatus Roizmanbacteria bacterium CG11_big_fil_rev_8_21_14_0_20_37_16</name>
    <dbReference type="NCBI Taxonomy" id="1974857"/>
    <lineage>
        <taxon>Bacteria</taxon>
        <taxon>Candidatus Roizmaniibacteriota</taxon>
    </lineage>
</organism>
<evidence type="ECO:0000313" key="5">
    <source>
        <dbReference type="Proteomes" id="UP000229497"/>
    </source>
</evidence>
<dbReference type="InterPro" id="IPR050680">
    <property type="entry name" value="YpeA/RimI_acetyltransf"/>
</dbReference>
<accession>A0A2H0KJM0</accession>
<evidence type="ECO:0000256" key="1">
    <source>
        <dbReference type="ARBA" id="ARBA00022679"/>
    </source>
</evidence>
<dbReference type="SUPFAM" id="SSF55729">
    <property type="entry name" value="Acyl-CoA N-acyltransferases (Nat)"/>
    <property type="match status" value="1"/>
</dbReference>
<feature type="domain" description="N-acetyltransferase" evidence="3">
    <location>
        <begin position="1"/>
        <end position="144"/>
    </location>
</feature>
<dbReference type="PROSITE" id="PS51186">
    <property type="entry name" value="GNAT"/>
    <property type="match status" value="1"/>
</dbReference>
<dbReference type="EMBL" id="PCVK01000095">
    <property type="protein sequence ID" value="PIQ71447.1"/>
    <property type="molecule type" value="Genomic_DNA"/>
</dbReference>
<dbReference type="InterPro" id="IPR000182">
    <property type="entry name" value="GNAT_dom"/>
</dbReference>
<dbReference type="Pfam" id="PF00583">
    <property type="entry name" value="Acetyltransf_1"/>
    <property type="match status" value="1"/>
</dbReference>
<dbReference type="CDD" id="cd04301">
    <property type="entry name" value="NAT_SF"/>
    <property type="match status" value="1"/>
</dbReference>
<dbReference type="AlphaFoldDB" id="A0A2H0KJM0"/>